<dbReference type="AlphaFoldDB" id="A0A1G2HZJ8"/>
<comment type="caution">
    <text evidence="4">The sequence shown here is derived from an EMBL/GenBank/DDBJ whole genome shotgun (WGS) entry which is preliminary data.</text>
</comment>
<organism evidence="4 5">
    <name type="scientific">Candidatus Staskawiczbacteria bacterium RIFCSPHIGHO2_02_FULL_34_9</name>
    <dbReference type="NCBI Taxonomy" id="1802206"/>
    <lineage>
        <taxon>Bacteria</taxon>
        <taxon>Candidatus Staskawicziibacteriota</taxon>
    </lineage>
</organism>
<keyword evidence="3" id="KW-1133">Transmembrane helix</keyword>
<protein>
    <recommendedName>
        <fullName evidence="6">Peptidase C60 sortase A and B</fullName>
    </recommendedName>
</protein>
<feature type="transmembrane region" description="Helical" evidence="3">
    <location>
        <begin position="7"/>
        <end position="30"/>
    </location>
</feature>
<dbReference type="SUPFAM" id="SSF63817">
    <property type="entry name" value="Sortase"/>
    <property type="match status" value="1"/>
</dbReference>
<dbReference type="STRING" id="1802206.A3D35_02470"/>
<evidence type="ECO:0008006" key="6">
    <source>
        <dbReference type="Google" id="ProtNLM"/>
    </source>
</evidence>
<feature type="region of interest" description="Disordered" evidence="2">
    <location>
        <begin position="60"/>
        <end position="83"/>
    </location>
</feature>
<accession>A0A1G2HZJ8</accession>
<keyword evidence="1" id="KW-0378">Hydrolase</keyword>
<feature type="compositionally biased region" description="Low complexity" evidence="2">
    <location>
        <begin position="60"/>
        <end position="72"/>
    </location>
</feature>
<dbReference type="CDD" id="cd05829">
    <property type="entry name" value="Sortase_F"/>
    <property type="match status" value="1"/>
</dbReference>
<proteinExistence type="predicted"/>
<keyword evidence="3" id="KW-0812">Transmembrane</keyword>
<evidence type="ECO:0000256" key="2">
    <source>
        <dbReference type="SAM" id="MobiDB-lite"/>
    </source>
</evidence>
<name>A0A1G2HZJ8_9BACT</name>
<dbReference type="Gene3D" id="2.40.260.10">
    <property type="entry name" value="Sortase"/>
    <property type="match status" value="1"/>
</dbReference>
<sequence length="260" mass="28531">MNYKISLPWFIFIAITIGVAIFSSVFFFFLKIDLSNSVFNYYYTKPAIDKLDNTVNSKDSLSNNKSDVSLNSPEAVKDEKPAVTPPKVSLEDTIVSPVVVNTPPVTNDTTLLSIRLQIPKISIDGAIHSVGLTSDGAMGPPSGPNGLGWYELGPWPGEIGSAVIDGHFGTWKNGQGSIFDNLYKLKKGDLIYIKNDDGSLTTFVVRELKSYSPTDDASEVFISDDGKSHLNLITCTGDWVSQDKTYTNRLVVFTDLVNYQ</sequence>
<dbReference type="Pfam" id="PF04203">
    <property type="entry name" value="Sortase"/>
    <property type="match status" value="1"/>
</dbReference>
<evidence type="ECO:0000313" key="4">
    <source>
        <dbReference type="EMBL" id="OGZ67610.1"/>
    </source>
</evidence>
<dbReference type="InterPro" id="IPR005754">
    <property type="entry name" value="Sortase"/>
</dbReference>
<dbReference type="InterPro" id="IPR023365">
    <property type="entry name" value="Sortase_dom-sf"/>
</dbReference>
<evidence type="ECO:0000256" key="3">
    <source>
        <dbReference type="SAM" id="Phobius"/>
    </source>
</evidence>
<dbReference type="InterPro" id="IPR042001">
    <property type="entry name" value="Sortase_F"/>
</dbReference>
<dbReference type="GO" id="GO:0016787">
    <property type="term" value="F:hydrolase activity"/>
    <property type="evidence" value="ECO:0007669"/>
    <property type="project" value="UniProtKB-KW"/>
</dbReference>
<keyword evidence="3" id="KW-0472">Membrane</keyword>
<gene>
    <name evidence="4" type="ORF">A3D35_02470</name>
</gene>
<evidence type="ECO:0000256" key="1">
    <source>
        <dbReference type="ARBA" id="ARBA00022801"/>
    </source>
</evidence>
<reference evidence="4 5" key="1">
    <citation type="journal article" date="2016" name="Nat. Commun.">
        <title>Thousands of microbial genomes shed light on interconnected biogeochemical processes in an aquifer system.</title>
        <authorList>
            <person name="Anantharaman K."/>
            <person name="Brown C.T."/>
            <person name="Hug L.A."/>
            <person name="Sharon I."/>
            <person name="Castelle C.J."/>
            <person name="Probst A.J."/>
            <person name="Thomas B.C."/>
            <person name="Singh A."/>
            <person name="Wilkins M.J."/>
            <person name="Karaoz U."/>
            <person name="Brodie E.L."/>
            <person name="Williams K.H."/>
            <person name="Hubbard S.S."/>
            <person name="Banfield J.F."/>
        </authorList>
    </citation>
    <scope>NUCLEOTIDE SEQUENCE [LARGE SCALE GENOMIC DNA]</scope>
</reference>
<dbReference type="EMBL" id="MHOS01000034">
    <property type="protein sequence ID" value="OGZ67610.1"/>
    <property type="molecule type" value="Genomic_DNA"/>
</dbReference>
<dbReference type="Proteomes" id="UP000176421">
    <property type="component" value="Unassembled WGS sequence"/>
</dbReference>
<evidence type="ECO:0000313" key="5">
    <source>
        <dbReference type="Proteomes" id="UP000176421"/>
    </source>
</evidence>